<proteinExistence type="inferred from homology"/>
<name>A0ABV5W0J4_9BACL</name>
<accession>A0ABV5W0J4</accession>
<reference evidence="3 4" key="1">
    <citation type="submission" date="2024-09" db="EMBL/GenBank/DDBJ databases">
        <authorList>
            <person name="Sun Q."/>
            <person name="Mori K."/>
        </authorList>
    </citation>
    <scope>NUCLEOTIDE SEQUENCE [LARGE SCALE GENOMIC DNA]</scope>
    <source>
        <strain evidence="3 4">JCM 12520</strain>
    </source>
</reference>
<protein>
    <submittedName>
        <fullName evidence="3">DinB family protein</fullName>
    </submittedName>
</protein>
<organism evidence="3 4">
    <name type="scientific">Paenibacillus hodogayensis</name>
    <dbReference type="NCBI Taxonomy" id="279208"/>
    <lineage>
        <taxon>Bacteria</taxon>
        <taxon>Bacillati</taxon>
        <taxon>Bacillota</taxon>
        <taxon>Bacilli</taxon>
        <taxon>Bacillales</taxon>
        <taxon>Paenibacillaceae</taxon>
        <taxon>Paenibacillus</taxon>
    </lineage>
</organism>
<dbReference type="EMBL" id="JBHMAG010000013">
    <property type="protein sequence ID" value="MFB9753833.1"/>
    <property type="molecule type" value="Genomic_DNA"/>
</dbReference>
<dbReference type="RefSeq" id="WP_344915075.1">
    <property type="nucleotide sequence ID" value="NZ_BAAAYO010000014.1"/>
</dbReference>
<dbReference type="InterPro" id="IPR034660">
    <property type="entry name" value="DinB/YfiT-like"/>
</dbReference>
<evidence type="ECO:0000256" key="2">
    <source>
        <dbReference type="ARBA" id="ARBA00022723"/>
    </source>
</evidence>
<keyword evidence="4" id="KW-1185">Reference proteome</keyword>
<sequence>MYTTISSFIDDYRQESTSTQKLLDLLTDDSLRLEVAPGYRKLGDLAWHLVTAGGILEPTGLEFDAPNSRSESPPTAAAIAETYRISVESLLQAVKAQWTDETLRQTIDVFGQQWQVGKTMAMFVKHEIHHRGQLTVLMRQAGLPVTGVYGPSKEEWAAMGVPSPT</sequence>
<dbReference type="Proteomes" id="UP001589619">
    <property type="component" value="Unassembled WGS sequence"/>
</dbReference>
<evidence type="ECO:0000256" key="1">
    <source>
        <dbReference type="ARBA" id="ARBA00008635"/>
    </source>
</evidence>
<gene>
    <name evidence="3" type="ORF">ACFFNY_19870</name>
</gene>
<comment type="caution">
    <text evidence="3">The sequence shown here is derived from an EMBL/GenBank/DDBJ whole genome shotgun (WGS) entry which is preliminary data.</text>
</comment>
<evidence type="ECO:0000313" key="3">
    <source>
        <dbReference type="EMBL" id="MFB9753833.1"/>
    </source>
</evidence>
<dbReference type="SUPFAM" id="SSF109854">
    <property type="entry name" value="DinB/YfiT-like putative metalloenzymes"/>
    <property type="match status" value="1"/>
</dbReference>
<dbReference type="Pfam" id="PF05163">
    <property type="entry name" value="DinB"/>
    <property type="match status" value="1"/>
</dbReference>
<comment type="similarity">
    <text evidence="1">Belongs to the DinB family.</text>
</comment>
<keyword evidence="2" id="KW-0479">Metal-binding</keyword>
<evidence type="ECO:0000313" key="4">
    <source>
        <dbReference type="Proteomes" id="UP001589619"/>
    </source>
</evidence>
<dbReference type="InterPro" id="IPR007837">
    <property type="entry name" value="DinB"/>
</dbReference>
<dbReference type="Gene3D" id="1.20.120.450">
    <property type="entry name" value="dinb family like domain"/>
    <property type="match status" value="1"/>
</dbReference>